<dbReference type="GO" id="GO:0035005">
    <property type="term" value="F:1-phosphatidylinositol-4-phosphate 3-kinase activity"/>
    <property type="evidence" value="ECO:0007669"/>
    <property type="project" value="TreeGrafter"/>
</dbReference>
<dbReference type="SMART" id="SM00146">
    <property type="entry name" value="PI3Kc"/>
    <property type="match status" value="1"/>
</dbReference>
<feature type="domain" description="PI3K/PI4K catalytic" evidence="9">
    <location>
        <begin position="672"/>
        <end position="953"/>
    </location>
</feature>
<dbReference type="InterPro" id="IPR018936">
    <property type="entry name" value="PI3/4_kinase_CS"/>
</dbReference>
<comment type="pathway">
    <text evidence="1">Phospholipid metabolism; phosphatidylinositol phosphate biosynthesis.</text>
</comment>
<dbReference type="GO" id="GO:0005829">
    <property type="term" value="C:cytosol"/>
    <property type="evidence" value="ECO:0007669"/>
    <property type="project" value="UniProtKB-ARBA"/>
</dbReference>
<dbReference type="InterPro" id="IPR029071">
    <property type="entry name" value="Ubiquitin-like_domsf"/>
</dbReference>
<dbReference type="InterPro" id="IPR016024">
    <property type="entry name" value="ARM-type_fold"/>
</dbReference>
<dbReference type="EC" id="2.7.1.153" evidence="3"/>
<evidence type="ECO:0000313" key="15">
    <source>
        <dbReference type="Proteomes" id="UP000694546"/>
    </source>
</evidence>
<dbReference type="InterPro" id="IPR042236">
    <property type="entry name" value="PI3K_accessory_sf"/>
</dbReference>
<keyword evidence="7" id="KW-0067">ATP-binding</keyword>
<dbReference type="Pfam" id="PF00794">
    <property type="entry name" value="PI3K_rbd"/>
    <property type="match status" value="1"/>
</dbReference>
<comment type="similarity">
    <text evidence="2">Belongs to the PI3/PI4-kinase family. Type III PI4K subfamily.</text>
</comment>
<dbReference type="InterPro" id="IPR003113">
    <property type="entry name" value="PI3K_ABD"/>
</dbReference>
<dbReference type="AlphaFoldDB" id="A0A8C5A1Y1"/>
<organism evidence="14 15">
    <name type="scientific">Gadus morhua</name>
    <name type="common">Atlantic cod</name>
    <dbReference type="NCBI Taxonomy" id="8049"/>
    <lineage>
        <taxon>Eukaryota</taxon>
        <taxon>Metazoa</taxon>
        <taxon>Chordata</taxon>
        <taxon>Craniata</taxon>
        <taxon>Vertebrata</taxon>
        <taxon>Euteleostomi</taxon>
        <taxon>Actinopterygii</taxon>
        <taxon>Neopterygii</taxon>
        <taxon>Teleostei</taxon>
        <taxon>Neoteleostei</taxon>
        <taxon>Acanthomorphata</taxon>
        <taxon>Zeiogadaria</taxon>
        <taxon>Gadariae</taxon>
        <taxon>Gadiformes</taxon>
        <taxon>Gadoidei</taxon>
        <taxon>Gadidae</taxon>
        <taxon>Gadus</taxon>
    </lineage>
</organism>
<protein>
    <recommendedName>
        <fullName evidence="3">phosphatidylinositol-4,5-bisphosphate 3-kinase</fullName>
        <ecNumber evidence="3">2.7.1.153</ecNumber>
    </recommendedName>
</protein>
<evidence type="ECO:0000259" key="10">
    <source>
        <dbReference type="PROSITE" id="PS51544"/>
    </source>
</evidence>
<evidence type="ECO:0000256" key="7">
    <source>
        <dbReference type="ARBA" id="ARBA00022840"/>
    </source>
</evidence>
<dbReference type="SMART" id="SM00142">
    <property type="entry name" value="PI3K_C2"/>
    <property type="match status" value="1"/>
</dbReference>
<proteinExistence type="inferred from homology"/>
<dbReference type="GO" id="GO:0005942">
    <property type="term" value="C:phosphatidylinositol 3-kinase complex"/>
    <property type="evidence" value="ECO:0007669"/>
    <property type="project" value="TreeGrafter"/>
</dbReference>
<dbReference type="UniPathway" id="UPA00220"/>
<dbReference type="Gene3D" id="1.10.1070.11">
    <property type="entry name" value="Phosphatidylinositol 3-/4-kinase, catalytic domain"/>
    <property type="match status" value="1"/>
</dbReference>
<dbReference type="Pfam" id="PF00613">
    <property type="entry name" value="PI3Ka"/>
    <property type="match status" value="1"/>
</dbReference>
<dbReference type="PROSITE" id="PS51544">
    <property type="entry name" value="PI3K_ABD"/>
    <property type="match status" value="1"/>
</dbReference>
<dbReference type="InterPro" id="IPR011009">
    <property type="entry name" value="Kinase-like_dom_sf"/>
</dbReference>
<dbReference type="SMART" id="SM00145">
    <property type="entry name" value="PI3Ka"/>
    <property type="match status" value="1"/>
</dbReference>
<evidence type="ECO:0000256" key="8">
    <source>
        <dbReference type="ARBA" id="ARBA00023981"/>
    </source>
</evidence>
<dbReference type="GO" id="GO:0046934">
    <property type="term" value="F:1-phosphatidylinositol-4,5-bisphosphate 3-kinase activity"/>
    <property type="evidence" value="ECO:0007669"/>
    <property type="project" value="UniProtKB-EC"/>
</dbReference>
<evidence type="ECO:0000256" key="5">
    <source>
        <dbReference type="ARBA" id="ARBA00022741"/>
    </source>
</evidence>
<evidence type="ECO:0000259" key="11">
    <source>
        <dbReference type="PROSITE" id="PS51545"/>
    </source>
</evidence>
<keyword evidence="6" id="KW-0418">Kinase</keyword>
<feature type="domain" description="PI3K-ABD" evidence="10">
    <location>
        <begin position="1"/>
        <end position="66"/>
    </location>
</feature>
<evidence type="ECO:0000256" key="4">
    <source>
        <dbReference type="ARBA" id="ARBA00022679"/>
    </source>
</evidence>
<dbReference type="Pfam" id="PF02192">
    <property type="entry name" value="PI3K_p85B"/>
    <property type="match status" value="1"/>
</dbReference>
<dbReference type="Pfam" id="PF00792">
    <property type="entry name" value="PI3K_C2"/>
    <property type="match status" value="1"/>
</dbReference>
<evidence type="ECO:0000256" key="1">
    <source>
        <dbReference type="ARBA" id="ARBA00004805"/>
    </source>
</evidence>
<dbReference type="InterPro" id="IPR015433">
    <property type="entry name" value="PI3/4_kinase"/>
</dbReference>
<feature type="domain" description="PI3K-RBD" evidence="12">
    <location>
        <begin position="125"/>
        <end position="226"/>
    </location>
</feature>
<sequence>LPVSLSLSLLWKQAQTYPLFPALGEMESHMFECVNQAAVHEELEDETRRLCDVRPFLPVLRLVTRNCGRAERLLDSKIGVLIGKGLHELDALQAQEVKDFRAKMLRVSEARMQFYHAMTWSEWLQACFSPQMETTGAAPPAASSYTSLRVSPAFTPTEVMEQGLKKWLTTHGPEDDSRQGPYVLRVSQRLEFLCGDHPLIQYKVCEPLRPRSTVSTSARIHLPLVTPPAPQVQVRAGLFHGTELLCKPAVSSESSGRSEHAWSDGTLEFDIVASDLPRMTRLCFAVYAIMDKVKKQKSTKNTHSNKKPCPPPAWVNTMVFDYKGQLKTGDVILHSWSSFPDELEEMLNPIGTIQTNPYTENATELSLSISSPLPRSFSPPTLPPLPSLSLSLPSLFSSHPSLSSLPSLSLLPPLLLSSLFQGRGGKKFHIELKEIMERDPLSQLCENEKDLIWTLRHDCHLKFPQSLPKLLLSVKWSKHEDMAQLQALLQIWPRLSPRDALELLDFNYPDQYVREYAVRCLREMSDEELSQYLLQLVQVLRYEPYYDCALTRFLLERAQANRKIGHFLFWHLRSEIHMPAVSIQFALILEAYCRGSIPHIEVLKKQVEALSKLKSVNELIKLGTIKTARSKTKEAMLTKEAMMTCLRQSGYSETLSDLNSPLNPSIQLSGINVERCRYMDSKMKPLWIVYHNKLLRGDSLGIIFKNGDDLRQDMLTLQILRLMDLLWKENSLDLRIVPYGCLATGDRAGLIEVVSSADTIANIQLTSSNVAAAAAFNKDALLNWLKEKNSGDALDRAIEEFTLSCAGYCVATYVLGIGDRHSDNIMVRSTGQLFHIDFGHILGNFKSKFGIKRERVPFILTHDFIHVIQQGKTGNTEKFGSFRQYCEDAYLILRKNGNLFITLFALMLTAGLPELTSVKDIQYLKDSLALGKTDEEALKQFRQKFDEALRESWTTKVNWMAHNVAKDNRS</sequence>
<dbReference type="GO" id="GO:0005886">
    <property type="term" value="C:plasma membrane"/>
    <property type="evidence" value="ECO:0007669"/>
    <property type="project" value="TreeGrafter"/>
</dbReference>
<dbReference type="GO" id="GO:0048015">
    <property type="term" value="P:phosphatidylinositol-mediated signaling"/>
    <property type="evidence" value="ECO:0007669"/>
    <property type="project" value="TreeGrafter"/>
</dbReference>
<dbReference type="Gene3D" id="2.60.40.150">
    <property type="entry name" value="C2 domain"/>
    <property type="match status" value="1"/>
</dbReference>
<dbReference type="Gene3D" id="1.25.40.70">
    <property type="entry name" value="Phosphatidylinositol 3-kinase, accessory domain (PIK)"/>
    <property type="match status" value="2"/>
</dbReference>
<name>A0A8C5A1Y1_GADMO</name>
<dbReference type="GO" id="GO:0005524">
    <property type="term" value="F:ATP binding"/>
    <property type="evidence" value="ECO:0007669"/>
    <property type="project" value="UniProtKB-KW"/>
</dbReference>
<keyword evidence="5" id="KW-0547">Nucleotide-binding</keyword>
<dbReference type="Gene3D" id="3.30.1010.10">
    <property type="entry name" value="Phosphatidylinositol 3-kinase Catalytic Subunit, Chain A, domain 4"/>
    <property type="match status" value="1"/>
</dbReference>
<dbReference type="PROSITE" id="PS00916">
    <property type="entry name" value="PI3_4_KINASE_2"/>
    <property type="match status" value="1"/>
</dbReference>
<dbReference type="InterPro" id="IPR036940">
    <property type="entry name" value="PI3/4_kinase_cat_sf"/>
</dbReference>
<dbReference type="SUPFAM" id="SSF49562">
    <property type="entry name" value="C2 domain (Calcium/lipid-binding domain, CaLB)"/>
    <property type="match status" value="1"/>
</dbReference>
<accession>A0A8C5A1Y1</accession>
<dbReference type="InterPro" id="IPR002420">
    <property type="entry name" value="PI3K-type_C2_dom"/>
</dbReference>
<dbReference type="PROSITE" id="PS50290">
    <property type="entry name" value="PI3_4_KINASE_3"/>
    <property type="match status" value="1"/>
</dbReference>
<feature type="domain" description="PIK helical" evidence="11">
    <location>
        <begin position="418"/>
        <end position="595"/>
    </location>
</feature>
<dbReference type="PROSITE" id="PS51547">
    <property type="entry name" value="C2_PI3K"/>
    <property type="match status" value="1"/>
</dbReference>
<dbReference type="SMART" id="SM00144">
    <property type="entry name" value="PI3K_rbd"/>
    <property type="match status" value="1"/>
</dbReference>
<dbReference type="SUPFAM" id="SSF56112">
    <property type="entry name" value="Protein kinase-like (PK-like)"/>
    <property type="match status" value="1"/>
</dbReference>
<evidence type="ECO:0000259" key="12">
    <source>
        <dbReference type="PROSITE" id="PS51546"/>
    </source>
</evidence>
<comment type="catalytic activity">
    <reaction evidence="8">
        <text>a 1,2-diacyl-sn-glycero-3-phospho-(1D-myo-inositol-4,5-bisphosphate) + ATP = a 1,2-diacyl-sn-glycero-3-phospho-(1D-myo-inositol-3,4,5-trisphosphate) + ADP + H(+)</text>
        <dbReference type="Rhea" id="RHEA:21292"/>
        <dbReference type="ChEBI" id="CHEBI:15378"/>
        <dbReference type="ChEBI" id="CHEBI:30616"/>
        <dbReference type="ChEBI" id="CHEBI:57836"/>
        <dbReference type="ChEBI" id="CHEBI:58456"/>
        <dbReference type="ChEBI" id="CHEBI:456216"/>
        <dbReference type="EC" id="2.7.1.153"/>
    </reaction>
    <physiologicalReaction direction="left-to-right" evidence="8">
        <dbReference type="Rhea" id="RHEA:21293"/>
    </physiologicalReaction>
</comment>
<dbReference type="GeneTree" id="ENSGT00940000157522"/>
<dbReference type="Pfam" id="PF00454">
    <property type="entry name" value="PI3_PI4_kinase"/>
    <property type="match status" value="1"/>
</dbReference>
<dbReference type="GO" id="GO:0043491">
    <property type="term" value="P:phosphatidylinositol 3-kinase/protein kinase B signal transduction"/>
    <property type="evidence" value="ECO:0007669"/>
    <property type="project" value="TreeGrafter"/>
</dbReference>
<feature type="domain" description="C2 PI3K-type" evidence="13">
    <location>
        <begin position="204"/>
        <end position="372"/>
    </location>
</feature>
<dbReference type="GO" id="GO:0016477">
    <property type="term" value="P:cell migration"/>
    <property type="evidence" value="ECO:0007669"/>
    <property type="project" value="TreeGrafter"/>
</dbReference>
<dbReference type="GO" id="GO:0016303">
    <property type="term" value="F:1-phosphatidylinositol-3-kinase activity"/>
    <property type="evidence" value="ECO:0007669"/>
    <property type="project" value="TreeGrafter"/>
</dbReference>
<dbReference type="InterPro" id="IPR001263">
    <property type="entry name" value="PI3K_accessory_dom"/>
</dbReference>
<evidence type="ECO:0000256" key="6">
    <source>
        <dbReference type="ARBA" id="ARBA00022777"/>
    </source>
</evidence>
<dbReference type="InterPro" id="IPR000341">
    <property type="entry name" value="PI3K_Ras-bd_dom"/>
</dbReference>
<dbReference type="SUPFAM" id="SSF48371">
    <property type="entry name" value="ARM repeat"/>
    <property type="match status" value="1"/>
</dbReference>
<keyword evidence="4" id="KW-0808">Transferase</keyword>
<reference evidence="14" key="1">
    <citation type="submission" date="2025-08" db="UniProtKB">
        <authorList>
            <consortium name="Ensembl"/>
        </authorList>
    </citation>
    <scope>IDENTIFICATION</scope>
</reference>
<dbReference type="SUPFAM" id="SSF54236">
    <property type="entry name" value="Ubiquitin-like"/>
    <property type="match status" value="1"/>
</dbReference>
<evidence type="ECO:0000259" key="13">
    <source>
        <dbReference type="PROSITE" id="PS51547"/>
    </source>
</evidence>
<dbReference type="PANTHER" id="PTHR10048">
    <property type="entry name" value="PHOSPHATIDYLINOSITOL KINASE"/>
    <property type="match status" value="1"/>
</dbReference>
<evidence type="ECO:0000256" key="3">
    <source>
        <dbReference type="ARBA" id="ARBA00012010"/>
    </source>
</evidence>
<dbReference type="SMART" id="SM00143">
    <property type="entry name" value="PI3K_p85B"/>
    <property type="match status" value="1"/>
</dbReference>
<evidence type="ECO:0000259" key="9">
    <source>
        <dbReference type="PROSITE" id="PS50290"/>
    </source>
</evidence>
<reference evidence="14" key="2">
    <citation type="submission" date="2025-09" db="UniProtKB">
        <authorList>
            <consortium name="Ensembl"/>
        </authorList>
    </citation>
    <scope>IDENTIFICATION</scope>
</reference>
<evidence type="ECO:0000256" key="2">
    <source>
        <dbReference type="ARBA" id="ARBA00006209"/>
    </source>
</evidence>
<dbReference type="PROSITE" id="PS51546">
    <property type="entry name" value="PI3K_RBD"/>
    <property type="match status" value="1"/>
</dbReference>
<dbReference type="PANTHER" id="PTHR10048:SF33">
    <property type="entry name" value="PHOSPHATIDYLINOSITOL 4,5-BISPHOSPHATE 3-KINASE CATALYTIC SUBUNIT BETA ISOFORM"/>
    <property type="match status" value="1"/>
</dbReference>
<dbReference type="Proteomes" id="UP000694546">
    <property type="component" value="Chromosome 16"/>
</dbReference>
<dbReference type="CDD" id="cd00872">
    <property type="entry name" value="PI3Ka_I"/>
    <property type="match status" value="1"/>
</dbReference>
<dbReference type="Gene3D" id="3.10.20.90">
    <property type="entry name" value="Phosphatidylinositol 3-kinase Catalytic Subunit, Chain A, domain 1"/>
    <property type="match status" value="1"/>
</dbReference>
<dbReference type="InterPro" id="IPR000403">
    <property type="entry name" value="PI3/4_kinase_cat_dom"/>
</dbReference>
<dbReference type="InterPro" id="IPR035892">
    <property type="entry name" value="C2_domain_sf"/>
</dbReference>
<dbReference type="Ensembl" id="ENSGMOT00000057719.1">
    <property type="protein sequence ID" value="ENSGMOP00000025527.1"/>
    <property type="gene ID" value="ENSGMOG00000013996.2"/>
</dbReference>
<dbReference type="PROSITE" id="PS00915">
    <property type="entry name" value="PI3_4_KINASE_1"/>
    <property type="match status" value="1"/>
</dbReference>
<keyword evidence="15" id="KW-1185">Reference proteome</keyword>
<evidence type="ECO:0000313" key="14">
    <source>
        <dbReference type="Ensembl" id="ENSGMOP00000025527.1"/>
    </source>
</evidence>
<dbReference type="PROSITE" id="PS51545">
    <property type="entry name" value="PIK_HELICAL"/>
    <property type="match status" value="1"/>
</dbReference>